<comment type="caution">
    <text evidence="1">The sequence shown here is derived from an EMBL/GenBank/DDBJ whole genome shotgun (WGS) entry which is preliminary data.</text>
</comment>
<evidence type="ECO:0000313" key="2">
    <source>
        <dbReference type="Proteomes" id="UP001143856"/>
    </source>
</evidence>
<keyword evidence="2" id="KW-1185">Reference proteome</keyword>
<proteinExistence type="predicted"/>
<name>A0ACC1N2B5_9PEZI</name>
<dbReference type="EMBL" id="JAPDGR010002952">
    <property type="protein sequence ID" value="KAJ2973425.1"/>
    <property type="molecule type" value="Genomic_DNA"/>
</dbReference>
<gene>
    <name evidence="1" type="ORF">NUW58_g8941</name>
</gene>
<organism evidence="1 2">
    <name type="scientific">Xylaria curta</name>
    <dbReference type="NCBI Taxonomy" id="42375"/>
    <lineage>
        <taxon>Eukaryota</taxon>
        <taxon>Fungi</taxon>
        <taxon>Dikarya</taxon>
        <taxon>Ascomycota</taxon>
        <taxon>Pezizomycotina</taxon>
        <taxon>Sordariomycetes</taxon>
        <taxon>Xylariomycetidae</taxon>
        <taxon>Xylariales</taxon>
        <taxon>Xylariaceae</taxon>
        <taxon>Xylaria</taxon>
    </lineage>
</organism>
<protein>
    <submittedName>
        <fullName evidence="1">Uncharacterized protein</fullName>
    </submittedName>
</protein>
<evidence type="ECO:0000313" key="1">
    <source>
        <dbReference type="EMBL" id="KAJ2973425.1"/>
    </source>
</evidence>
<accession>A0ACC1N2B5</accession>
<dbReference type="Proteomes" id="UP001143856">
    <property type="component" value="Unassembled WGS sequence"/>
</dbReference>
<reference evidence="1" key="1">
    <citation type="submission" date="2022-10" db="EMBL/GenBank/DDBJ databases">
        <title>Genome Sequence of Xylaria curta.</title>
        <authorList>
            <person name="Buettner E."/>
        </authorList>
    </citation>
    <scope>NUCLEOTIDE SEQUENCE</scope>
    <source>
        <strain evidence="1">Babe10</strain>
    </source>
</reference>
<sequence length="336" mass="37771">MAEGDPVPGSLYVYAPNKVAPIIFVVAYGLSAIGHIWQCYRYKCWKLVGLQPLCAVLFTAGYALREYGAYNYIYTSSNVLIGFILSQVFIFVCPPLLELANYHVLGRILYYVPYFAPLPPGRVLATFGGLLALVEVLNAVGVALSANPSSASSQQELGSRLILAAIGIQLGVIVIFITIASIFHRRCIRAGVYAKAVSTPLITLYVSMTFIAIRSIYRLVEHIDNTTVDLKHPETLKTLSPLLRYEWFFYIFEATLMLLNSVLWNIWNPGRYLPKNYHVHLAQDGTTEIEDGEDADDRTLLAKTAHVFTFGILFRRKRPDRSNRELDTFPVDDRHN</sequence>